<keyword evidence="9" id="KW-1185">Reference proteome</keyword>
<keyword evidence="2" id="KW-1003">Cell membrane</keyword>
<evidence type="ECO:0000313" key="9">
    <source>
        <dbReference type="Proteomes" id="UP001595937"/>
    </source>
</evidence>
<evidence type="ECO:0000256" key="6">
    <source>
        <dbReference type="SAM" id="MobiDB-lite"/>
    </source>
</evidence>
<comment type="caution">
    <text evidence="8">The sequence shown here is derived from an EMBL/GenBank/DDBJ whole genome shotgun (WGS) entry which is preliminary data.</text>
</comment>
<dbReference type="PANTHER" id="PTHR39087">
    <property type="entry name" value="UPF0104 MEMBRANE PROTEIN MJ1595"/>
    <property type="match status" value="1"/>
</dbReference>
<evidence type="ECO:0000256" key="5">
    <source>
        <dbReference type="ARBA" id="ARBA00023136"/>
    </source>
</evidence>
<feature type="transmembrane region" description="Helical" evidence="7">
    <location>
        <begin position="196"/>
        <end position="223"/>
    </location>
</feature>
<organism evidence="8 9">
    <name type="scientific">Brachybacterium tyrofermentans</name>
    <dbReference type="NCBI Taxonomy" id="47848"/>
    <lineage>
        <taxon>Bacteria</taxon>
        <taxon>Bacillati</taxon>
        <taxon>Actinomycetota</taxon>
        <taxon>Actinomycetes</taxon>
        <taxon>Micrococcales</taxon>
        <taxon>Dermabacteraceae</taxon>
        <taxon>Brachybacterium</taxon>
    </lineage>
</organism>
<comment type="subcellular location">
    <subcellularLocation>
        <location evidence="1">Cell membrane</location>
        <topology evidence="1">Multi-pass membrane protein</topology>
    </subcellularLocation>
</comment>
<proteinExistence type="predicted"/>
<keyword evidence="3 7" id="KW-0812">Transmembrane</keyword>
<feature type="region of interest" description="Disordered" evidence="6">
    <location>
        <begin position="1"/>
        <end position="31"/>
    </location>
</feature>
<dbReference type="RefSeq" id="WP_193117796.1">
    <property type="nucleotide sequence ID" value="NZ_BAAAIR010000046.1"/>
</dbReference>
<evidence type="ECO:0000256" key="7">
    <source>
        <dbReference type="SAM" id="Phobius"/>
    </source>
</evidence>
<evidence type="ECO:0000256" key="3">
    <source>
        <dbReference type="ARBA" id="ARBA00022692"/>
    </source>
</evidence>
<dbReference type="Pfam" id="PF03706">
    <property type="entry name" value="LPG_synthase_TM"/>
    <property type="match status" value="1"/>
</dbReference>
<feature type="transmembrane region" description="Helical" evidence="7">
    <location>
        <begin position="341"/>
        <end position="366"/>
    </location>
</feature>
<dbReference type="Proteomes" id="UP001595937">
    <property type="component" value="Unassembled WGS sequence"/>
</dbReference>
<feature type="transmembrane region" description="Helical" evidence="7">
    <location>
        <begin position="318"/>
        <end position="335"/>
    </location>
</feature>
<dbReference type="GeneID" id="303298333"/>
<feature type="compositionally biased region" description="Low complexity" evidence="6">
    <location>
        <begin position="21"/>
        <end position="31"/>
    </location>
</feature>
<feature type="transmembrane region" description="Helical" evidence="7">
    <location>
        <begin position="153"/>
        <end position="176"/>
    </location>
</feature>
<gene>
    <name evidence="8" type="ORF">ACFPK8_02965</name>
</gene>
<feature type="transmembrane region" description="Helical" evidence="7">
    <location>
        <begin position="48"/>
        <end position="69"/>
    </location>
</feature>
<sequence>MSAASDGSPTTPEPVPDRSPDPSSGDSPDWIPADVDLDVRPRIPVGKIVTGSLSLLLVVVVLALALPWASGASWSQIVRTLTAAPAWALPAVTLLGLGVLALEALTVRTAVTGSRYPSALLGHTASSGLGLALPGGSVLGLGLLGWIMRRAGLAIPVILTGIVAASLVEMVITSLLVPLVGLGAYAAGSASGPAGIALPGAITAAVIALLGAVIALALLTILLRRSVLARIIARLGDLVPERIATVILVQRDALVTMLRRHPVALLAPTCAARVLQWAALLLAIRAVGAEVPLLLSVAVFALGRLIALVPITPGGAGISEAVGAAALVAFGVGAADAAATMLLMLVTTLVVPLLAGAVSTVLSFLLPEAARPAR</sequence>
<reference evidence="9" key="1">
    <citation type="journal article" date="2019" name="Int. J. Syst. Evol. Microbiol.">
        <title>The Global Catalogue of Microorganisms (GCM) 10K type strain sequencing project: providing services to taxonomists for standard genome sequencing and annotation.</title>
        <authorList>
            <consortium name="The Broad Institute Genomics Platform"/>
            <consortium name="The Broad Institute Genome Sequencing Center for Infectious Disease"/>
            <person name="Wu L."/>
            <person name="Ma J."/>
        </authorList>
    </citation>
    <scope>NUCLEOTIDE SEQUENCE [LARGE SCALE GENOMIC DNA]</scope>
    <source>
        <strain evidence="9">CGMCC 1.16455</strain>
    </source>
</reference>
<feature type="transmembrane region" description="Helical" evidence="7">
    <location>
        <begin position="81"/>
        <end position="105"/>
    </location>
</feature>
<dbReference type="PANTHER" id="PTHR39087:SF2">
    <property type="entry name" value="UPF0104 MEMBRANE PROTEIN MJ1595"/>
    <property type="match status" value="1"/>
</dbReference>
<protein>
    <submittedName>
        <fullName evidence="8">YbhN family protein</fullName>
    </submittedName>
</protein>
<keyword evidence="5 7" id="KW-0472">Membrane</keyword>
<name>A0ABW0FEH8_9MICO</name>
<accession>A0ABW0FEH8</accession>
<keyword evidence="4 7" id="KW-1133">Transmembrane helix</keyword>
<evidence type="ECO:0000256" key="1">
    <source>
        <dbReference type="ARBA" id="ARBA00004651"/>
    </source>
</evidence>
<dbReference type="EMBL" id="JBHSLN010000012">
    <property type="protein sequence ID" value="MFC5296459.1"/>
    <property type="molecule type" value="Genomic_DNA"/>
</dbReference>
<evidence type="ECO:0000256" key="4">
    <source>
        <dbReference type="ARBA" id="ARBA00022989"/>
    </source>
</evidence>
<feature type="compositionally biased region" description="Polar residues" evidence="6">
    <location>
        <begin position="1"/>
        <end position="10"/>
    </location>
</feature>
<evidence type="ECO:0000256" key="2">
    <source>
        <dbReference type="ARBA" id="ARBA00022475"/>
    </source>
</evidence>
<evidence type="ECO:0000313" key="8">
    <source>
        <dbReference type="EMBL" id="MFC5296459.1"/>
    </source>
</evidence>
<feature type="transmembrane region" description="Helical" evidence="7">
    <location>
        <begin position="125"/>
        <end position="146"/>
    </location>
</feature>
<dbReference type="InterPro" id="IPR022791">
    <property type="entry name" value="L-PG_synthase/AglD"/>
</dbReference>